<evidence type="ECO:0000313" key="2">
    <source>
        <dbReference type="EMBL" id="SDF29869.1"/>
    </source>
</evidence>
<proteinExistence type="predicted"/>
<evidence type="ECO:0000256" key="1">
    <source>
        <dbReference type="SAM" id="SignalP"/>
    </source>
</evidence>
<gene>
    <name evidence="2" type="ORF">SAMN04488105_116118</name>
</gene>
<reference evidence="3" key="1">
    <citation type="submission" date="2016-10" db="EMBL/GenBank/DDBJ databases">
        <authorList>
            <person name="Varghese N."/>
            <person name="Submissions S."/>
        </authorList>
    </citation>
    <scope>NUCLEOTIDE SEQUENCE [LARGE SCALE GENOMIC DNA]</scope>
    <source>
        <strain evidence="3">DSM 10146</strain>
    </source>
</reference>
<name>A0A1G7JZ78_9RHOB</name>
<protein>
    <recommendedName>
        <fullName evidence="4">Phytase-like domain-containing protein</fullName>
    </recommendedName>
</protein>
<sequence>MRWLVLLLCASPALACEDPICEVPIDLLRFTRIIDFSSLPSGYGVGRALTGVIDRKGAHFGERFAGQGLETATGHDHLTGLPQPPLTLLPGEEGTNLGTINLWGDNVLKGHGPRGFPDAGAVGEGAIAVLFDRDQPALAVDIRGGEGGTVTLEFFDRHGRLIQTITRQVDRDTGTLTLLRRGAVPDIAGFTVENEDPEGLGIDNLRFEFRELLGALPAPPRGSDAG</sequence>
<evidence type="ECO:0000313" key="3">
    <source>
        <dbReference type="Proteomes" id="UP000198994"/>
    </source>
</evidence>
<accession>A0A1G7JZ78</accession>
<dbReference type="AlphaFoldDB" id="A0A1G7JZ78"/>
<keyword evidence="3" id="KW-1185">Reference proteome</keyword>
<evidence type="ECO:0008006" key="4">
    <source>
        <dbReference type="Google" id="ProtNLM"/>
    </source>
</evidence>
<dbReference type="STRING" id="282683.SAMN04488105_116118"/>
<dbReference type="RefSeq" id="WP_089962835.1">
    <property type="nucleotide sequence ID" value="NZ_FNAV01000016.1"/>
</dbReference>
<dbReference type="EMBL" id="FNAV01000016">
    <property type="protein sequence ID" value="SDF29869.1"/>
    <property type="molecule type" value="Genomic_DNA"/>
</dbReference>
<feature type="signal peptide" evidence="1">
    <location>
        <begin position="1"/>
        <end position="15"/>
    </location>
</feature>
<dbReference type="OrthoDB" id="7838899at2"/>
<feature type="chain" id="PRO_5012814119" description="Phytase-like domain-containing protein" evidence="1">
    <location>
        <begin position="16"/>
        <end position="226"/>
    </location>
</feature>
<dbReference type="Proteomes" id="UP000198994">
    <property type="component" value="Unassembled WGS sequence"/>
</dbReference>
<keyword evidence="1" id="KW-0732">Signal</keyword>
<organism evidence="2 3">
    <name type="scientific">Salipiger thiooxidans</name>
    <dbReference type="NCBI Taxonomy" id="282683"/>
    <lineage>
        <taxon>Bacteria</taxon>
        <taxon>Pseudomonadati</taxon>
        <taxon>Pseudomonadota</taxon>
        <taxon>Alphaproteobacteria</taxon>
        <taxon>Rhodobacterales</taxon>
        <taxon>Roseobacteraceae</taxon>
        <taxon>Salipiger</taxon>
    </lineage>
</organism>